<dbReference type="GeneID" id="28856962"/>
<reference evidence="2 3" key="1">
    <citation type="journal article" date="2016" name="PLoS Pathog.">
        <title>Biosynthesis of antibiotic leucinostatins in bio-control fungus Purpureocillium lilacinum and their inhibition on phytophthora revealed by genome mining.</title>
        <authorList>
            <person name="Wang G."/>
            <person name="Liu Z."/>
            <person name="Lin R."/>
            <person name="Li E."/>
            <person name="Mao Z."/>
            <person name="Ling J."/>
            <person name="Yang Y."/>
            <person name="Yin W.B."/>
            <person name="Xie B."/>
        </authorList>
    </citation>
    <scope>NUCLEOTIDE SEQUENCE [LARGE SCALE GENOMIC DNA]</scope>
    <source>
        <strain evidence="2">170</strain>
    </source>
</reference>
<gene>
    <name evidence="2" type="ORF">VFPPC_15215</name>
</gene>
<organism evidence="2 3">
    <name type="scientific">Pochonia chlamydosporia 170</name>
    <dbReference type="NCBI Taxonomy" id="1380566"/>
    <lineage>
        <taxon>Eukaryota</taxon>
        <taxon>Fungi</taxon>
        <taxon>Dikarya</taxon>
        <taxon>Ascomycota</taxon>
        <taxon>Pezizomycotina</taxon>
        <taxon>Sordariomycetes</taxon>
        <taxon>Hypocreomycetidae</taxon>
        <taxon>Hypocreales</taxon>
        <taxon>Clavicipitaceae</taxon>
        <taxon>Pochonia</taxon>
    </lineage>
</organism>
<dbReference type="OrthoDB" id="5231339at2759"/>
<name>A0A179G4X3_METCM</name>
<accession>A0A179G4X3</accession>
<evidence type="ECO:0000313" key="2">
    <source>
        <dbReference type="EMBL" id="OAQ72906.1"/>
    </source>
</evidence>
<dbReference type="Proteomes" id="UP000078397">
    <property type="component" value="Unassembled WGS sequence"/>
</dbReference>
<dbReference type="STRING" id="1380566.A0A179G4X3"/>
<evidence type="ECO:0000313" key="3">
    <source>
        <dbReference type="Proteomes" id="UP000078397"/>
    </source>
</evidence>
<proteinExistence type="predicted"/>
<dbReference type="EMBL" id="LSBJ02000001">
    <property type="protein sequence ID" value="OAQ72906.1"/>
    <property type="molecule type" value="Genomic_DNA"/>
</dbReference>
<evidence type="ECO:0000256" key="1">
    <source>
        <dbReference type="SAM" id="MobiDB-lite"/>
    </source>
</evidence>
<dbReference type="KEGG" id="pchm:VFPPC_15215"/>
<comment type="caution">
    <text evidence="2">The sequence shown here is derived from an EMBL/GenBank/DDBJ whole genome shotgun (WGS) entry which is preliminary data.</text>
</comment>
<sequence>MPSSKKWDTSHELDLCMAVILTGGSTTSYKWPEIHEIMCHLGHNYTKDAISQHFTKVILRGFKKRHDLPAGKLEAVTPVKDKRKLADGEEESPSKRKAK</sequence>
<dbReference type="AlphaFoldDB" id="A0A179G4X3"/>
<dbReference type="RefSeq" id="XP_018148989.1">
    <property type="nucleotide sequence ID" value="XM_018292968.1"/>
</dbReference>
<protein>
    <submittedName>
        <fullName evidence="2">Uncharacterized protein</fullName>
    </submittedName>
</protein>
<keyword evidence="3" id="KW-1185">Reference proteome</keyword>
<feature type="region of interest" description="Disordered" evidence="1">
    <location>
        <begin position="73"/>
        <end position="99"/>
    </location>
</feature>